<evidence type="ECO:0000313" key="2">
    <source>
        <dbReference type="EMBL" id="MDO1451489.1"/>
    </source>
</evidence>
<dbReference type="Proteomes" id="UP001168528">
    <property type="component" value="Unassembled WGS sequence"/>
</dbReference>
<dbReference type="SUPFAM" id="SSF55729">
    <property type="entry name" value="Acyl-CoA N-acyltransferases (Nat)"/>
    <property type="match status" value="1"/>
</dbReference>
<organism evidence="2 3">
    <name type="scientific">Rhodocytophaga aerolata</name>
    <dbReference type="NCBI Taxonomy" id="455078"/>
    <lineage>
        <taxon>Bacteria</taxon>
        <taxon>Pseudomonadati</taxon>
        <taxon>Bacteroidota</taxon>
        <taxon>Cytophagia</taxon>
        <taxon>Cytophagales</taxon>
        <taxon>Rhodocytophagaceae</taxon>
        <taxon>Rhodocytophaga</taxon>
    </lineage>
</organism>
<comment type="caution">
    <text evidence="2">The sequence shown here is derived from an EMBL/GenBank/DDBJ whole genome shotgun (WGS) entry which is preliminary data.</text>
</comment>
<dbReference type="Pfam" id="PF13480">
    <property type="entry name" value="Acetyltransf_6"/>
    <property type="match status" value="1"/>
</dbReference>
<dbReference type="EC" id="2.3.1.-" evidence="2"/>
<dbReference type="InterPro" id="IPR016181">
    <property type="entry name" value="Acyl_CoA_acyltransferase"/>
</dbReference>
<dbReference type="GO" id="GO:0016746">
    <property type="term" value="F:acyltransferase activity"/>
    <property type="evidence" value="ECO:0007669"/>
    <property type="project" value="UniProtKB-KW"/>
</dbReference>
<keyword evidence="3" id="KW-1185">Reference proteome</keyword>
<protein>
    <submittedName>
        <fullName evidence="2">GNAT family N-acetyltransferase</fullName>
        <ecNumber evidence="2">2.3.1.-</ecNumber>
    </submittedName>
</protein>
<dbReference type="RefSeq" id="WP_302042286.1">
    <property type="nucleotide sequence ID" value="NZ_JAUKPO010000063.1"/>
</dbReference>
<dbReference type="InterPro" id="IPR038740">
    <property type="entry name" value="BioF2-like_GNAT_dom"/>
</dbReference>
<dbReference type="Gene3D" id="3.40.630.30">
    <property type="match status" value="1"/>
</dbReference>
<keyword evidence="2" id="KW-0808">Transferase</keyword>
<reference evidence="2" key="1">
    <citation type="submission" date="2023-07" db="EMBL/GenBank/DDBJ databases">
        <title>The genome sequence of Rhodocytophaga aerolata KACC 12507.</title>
        <authorList>
            <person name="Zhang X."/>
        </authorList>
    </citation>
    <scope>NUCLEOTIDE SEQUENCE</scope>
    <source>
        <strain evidence="2">KACC 12507</strain>
    </source>
</reference>
<proteinExistence type="predicted"/>
<evidence type="ECO:0000259" key="1">
    <source>
        <dbReference type="Pfam" id="PF13480"/>
    </source>
</evidence>
<feature type="domain" description="BioF2-like acetyltransferase" evidence="1">
    <location>
        <begin position="180"/>
        <end position="310"/>
    </location>
</feature>
<name>A0ABT8RHL9_9BACT</name>
<evidence type="ECO:0000313" key="3">
    <source>
        <dbReference type="Proteomes" id="UP001168528"/>
    </source>
</evidence>
<sequence length="363" mass="41789">MLSPFYFTLTTQALLDDEQAVFETDLQSLGLDPLVWTILNGSMDVRTPYSEIRLLRAFRHETLCGIAYIAVCKHYGDCLFSNPWLAAGLNIPAIPVFLWMQGTPAIDMINNPGFVSPQIKRADFVTAALAYLQTKFLSGFVIAVSAIEDKTASVQLPFADYGILDLARQHRLDDYLAAYSNIRKKMHKFTNKGGRVEVVRGALSSATQHEVINLYAHLKPLITTPFQDNYTNMIRQVSGRETDKIIHFLTYLNDQLAGYHSFAYIGKNLYCLSGAFDRSMHSTYHAYENMILETIRFSLDHQIDSIHYGPVLNPTKARMMNQFQQYEQRLYSRYYILKKILLWTNHYFRVHPKNFAAYVNRKY</sequence>
<accession>A0ABT8RHL9</accession>
<dbReference type="EMBL" id="JAUKPO010000063">
    <property type="protein sequence ID" value="MDO1451489.1"/>
    <property type="molecule type" value="Genomic_DNA"/>
</dbReference>
<keyword evidence="2" id="KW-0012">Acyltransferase</keyword>
<gene>
    <name evidence="2" type="ORF">Q0590_34765</name>
</gene>